<evidence type="ECO:0000256" key="3">
    <source>
        <dbReference type="ARBA" id="ARBA00022475"/>
    </source>
</evidence>
<feature type="transmembrane region" description="Helical" evidence="7">
    <location>
        <begin position="270"/>
        <end position="289"/>
    </location>
</feature>
<comment type="subcellular location">
    <subcellularLocation>
        <location evidence="1">Cell membrane</location>
        <topology evidence="1">Multi-pass membrane protein</topology>
    </subcellularLocation>
</comment>
<dbReference type="Proteomes" id="UP000001753">
    <property type="component" value="Chromosome"/>
</dbReference>
<gene>
    <name evidence="9" type="ORF">bcere0026_49320</name>
</gene>
<dbReference type="GO" id="GO:0005886">
    <property type="term" value="C:plasma membrane"/>
    <property type="evidence" value="ECO:0007669"/>
    <property type="project" value="UniProtKB-SubCell"/>
</dbReference>
<feature type="transmembrane region" description="Helical" evidence="7">
    <location>
        <begin position="93"/>
        <end position="117"/>
    </location>
</feature>
<feature type="domain" description="Acyltransferase 3" evidence="8">
    <location>
        <begin position="16"/>
        <end position="351"/>
    </location>
</feature>
<dbReference type="HOGENOM" id="CLU_047714_1_3_9"/>
<evidence type="ECO:0000259" key="8">
    <source>
        <dbReference type="Pfam" id="PF01757"/>
    </source>
</evidence>
<reference evidence="9" key="1">
    <citation type="journal article" date="2012" name="Genome Res.">
        <title>Genomic characterization of the Bacillus cereus sensu lato species: Backdrop to the evolution of Bacillus anthracis.</title>
        <authorList>
            <person name="Zwick M.E."/>
            <person name="Joseph S.J."/>
            <person name="Didelot X."/>
            <person name="Chen P.E."/>
            <person name="Bishop-Lilly K.A."/>
            <person name="Stewart A.C."/>
            <person name="Willner K."/>
            <person name="Nolan N."/>
            <person name="Lentz S."/>
            <person name="Thomason M.K."/>
            <person name="Sozhamannan S."/>
            <person name="Mateczun A.J."/>
            <person name="Du L."/>
            <person name="Read T.D."/>
        </authorList>
    </citation>
    <scope>NUCLEOTIDE SEQUENCE [LARGE SCALE GENOMIC DNA]</scope>
    <source>
        <strain evidence="9">AH603</strain>
    </source>
</reference>
<dbReference type="InterPro" id="IPR002656">
    <property type="entry name" value="Acyl_transf_3_dom"/>
</dbReference>
<protein>
    <recommendedName>
        <fullName evidence="8">Acyltransferase 3 domain-containing protein</fullName>
    </recommendedName>
</protein>
<accession>C2Y1T8</accession>
<keyword evidence="6 7" id="KW-0472">Membrane</keyword>
<keyword evidence="5 7" id="KW-1133">Transmembrane helix</keyword>
<evidence type="ECO:0000256" key="7">
    <source>
        <dbReference type="SAM" id="Phobius"/>
    </source>
</evidence>
<dbReference type="GO" id="GO:0009246">
    <property type="term" value="P:enterobacterial common antigen biosynthetic process"/>
    <property type="evidence" value="ECO:0007669"/>
    <property type="project" value="TreeGrafter"/>
</dbReference>
<dbReference type="PANTHER" id="PTHR40074:SF2">
    <property type="entry name" value="O-ACETYLTRANSFERASE WECH"/>
    <property type="match status" value="1"/>
</dbReference>
<evidence type="ECO:0000256" key="2">
    <source>
        <dbReference type="ARBA" id="ARBA00007400"/>
    </source>
</evidence>
<dbReference type="EMBL" id="ACMP01000135">
    <property type="protein sequence ID" value="EEL68127.1"/>
    <property type="molecule type" value="Genomic_DNA"/>
</dbReference>
<organism evidence="9">
    <name type="scientific">Bacillus mycoides</name>
    <dbReference type="NCBI Taxonomy" id="1405"/>
    <lineage>
        <taxon>Bacteria</taxon>
        <taxon>Bacillati</taxon>
        <taxon>Bacillota</taxon>
        <taxon>Bacilli</taxon>
        <taxon>Bacillales</taxon>
        <taxon>Bacillaceae</taxon>
        <taxon>Bacillus</taxon>
        <taxon>Bacillus cereus group</taxon>
    </lineage>
</organism>
<dbReference type="GO" id="GO:0016413">
    <property type="term" value="F:O-acetyltransferase activity"/>
    <property type="evidence" value="ECO:0007669"/>
    <property type="project" value="TreeGrafter"/>
</dbReference>
<dbReference type="Pfam" id="PF01757">
    <property type="entry name" value="Acyl_transf_3"/>
    <property type="match status" value="1"/>
</dbReference>
<name>C2Y1T8_BACMY</name>
<evidence type="ECO:0000313" key="9">
    <source>
        <dbReference type="EMBL" id="EEL68127.1"/>
    </source>
</evidence>
<dbReference type="AlphaFoldDB" id="C2Y1T8"/>
<keyword evidence="4 7" id="KW-0812">Transmembrane</keyword>
<dbReference type="PANTHER" id="PTHR40074">
    <property type="entry name" value="O-ACETYLTRANSFERASE WECH"/>
    <property type="match status" value="1"/>
</dbReference>
<evidence type="ECO:0000256" key="4">
    <source>
        <dbReference type="ARBA" id="ARBA00022692"/>
    </source>
</evidence>
<comment type="similarity">
    <text evidence="2">Belongs to the acyltransferase 3 family.</text>
</comment>
<proteinExistence type="inferred from homology"/>
<evidence type="ECO:0000256" key="6">
    <source>
        <dbReference type="ARBA" id="ARBA00023136"/>
    </source>
</evidence>
<comment type="caution">
    <text evidence="9">The sequence shown here is derived from an EMBL/GenBank/DDBJ whole genome shotgun (WGS) entry which is preliminary data.</text>
</comment>
<keyword evidence="3" id="KW-1003">Cell membrane</keyword>
<feature type="transmembrane region" description="Helical" evidence="7">
    <location>
        <begin position="163"/>
        <end position="183"/>
    </location>
</feature>
<feature type="transmembrane region" description="Helical" evidence="7">
    <location>
        <begin position="232"/>
        <end position="250"/>
    </location>
</feature>
<feature type="transmembrane region" description="Helical" evidence="7">
    <location>
        <begin position="129"/>
        <end position="151"/>
    </location>
</feature>
<feature type="transmembrane region" description="Helical" evidence="7">
    <location>
        <begin position="51"/>
        <end position="72"/>
    </location>
</feature>
<feature type="transmembrane region" description="Helical" evidence="7">
    <location>
        <begin position="334"/>
        <end position="355"/>
    </location>
</feature>
<evidence type="ECO:0000256" key="5">
    <source>
        <dbReference type="ARBA" id="ARBA00022989"/>
    </source>
</evidence>
<sequence>MEKGMDTMTQSAPEFKVLQSIAFLAVVLQSSLLYTMNQGNVLLEQSLIMGMLFNLAKFSAPAFIFIVGFHLIRHYTKQLVYKEYISEKATHLLIPYFFWSILYLLTTNDLITLQSGIKSLLLGTAAPHLWYVIMMFQIHLLFPLLCTLFYWFQKRTENKKDIYKYMTFFACLYFLLMWFSSHYIFNGEKLTSSTILHYTDRSFLFYSFYFVMGGIAAVALKTWRLFVIKHIPLITILFFILFLFINYELFSFYGANSIHLTVSTYLKPSMFLYIVCEIMILYVLSITIVQRRGFLYKTLRFIGNYTYGAYLAHLFFLQLCTKLLSLFTLQENTILYSLLLFVLTAIISISTMVICSTLPFHTWITGPSPTTNMKWAKIALQKNHAKLFKPYL</sequence>
<evidence type="ECO:0000256" key="1">
    <source>
        <dbReference type="ARBA" id="ARBA00004651"/>
    </source>
</evidence>
<feature type="transmembrane region" description="Helical" evidence="7">
    <location>
        <begin position="203"/>
        <end position="220"/>
    </location>
</feature>